<dbReference type="RefSeq" id="WP_002848204.1">
    <property type="nucleotide sequence ID" value="NZ_AABUZP020000054.1"/>
</dbReference>
<evidence type="ECO:0000313" key="6">
    <source>
        <dbReference type="Proteomes" id="UP000535509"/>
    </source>
</evidence>
<evidence type="ECO:0000313" key="5">
    <source>
        <dbReference type="EMBL" id="EAK0469426.1"/>
    </source>
</evidence>
<keyword evidence="6" id="KW-1185">Reference proteome</keyword>
<reference evidence="5 7" key="1">
    <citation type="submission" date="2018-05" db="EMBL/GenBank/DDBJ databases">
        <authorList>
            <consortium name="PulseNet: The National Subtyping Network for Foodborne Disease Surveillance"/>
            <person name="Tarr C.L."/>
            <person name="Trees E."/>
            <person name="Katz L.S."/>
            <person name="Carleton-Romer H.A."/>
            <person name="Stroika S."/>
            <person name="Kucerova Z."/>
            <person name="Roache K.F."/>
            <person name="Sabol A.L."/>
            <person name="Besser J."/>
            <person name="Gerner-Smidt P."/>
        </authorList>
    </citation>
    <scope>NUCLEOTIDE SEQUENCE</scope>
    <source>
        <strain evidence="4">2014D-0197</strain>
        <strain evidence="2 7">2016D-0221</strain>
        <strain evidence="5">D4313</strain>
        <strain evidence="3 6">PNUSAC001503</strain>
    </source>
</reference>
<evidence type="ECO:0000313" key="4">
    <source>
        <dbReference type="EMBL" id="EAK0453763.1"/>
    </source>
</evidence>
<dbReference type="PROSITE" id="PS51186">
    <property type="entry name" value="GNAT"/>
    <property type="match status" value="1"/>
</dbReference>
<dbReference type="AlphaFoldDB" id="A0A5L8JU63"/>
<dbReference type="EMBL" id="AABQDW010000028">
    <property type="protein sequence ID" value="EAI5408764.1"/>
    <property type="molecule type" value="Genomic_DNA"/>
</dbReference>
<evidence type="ECO:0000313" key="3">
    <source>
        <dbReference type="EMBL" id="EAI8860017.1"/>
    </source>
</evidence>
<sequence>MTIQPANNKDINELANLETSIFDKLNFPISKASFRYHIKRNLILKYVDEGEILGYILVLTSFKIPRIYSLGVSLQARGKGVGAALLGDICSKFKNLRLEVRKDNIGAIKLYEKFEFKNKKLIRAYYDDGMDAIEMVRT</sequence>
<keyword evidence="5" id="KW-0808">Transferase</keyword>
<dbReference type="CDD" id="cd04301">
    <property type="entry name" value="NAT_SF"/>
    <property type="match status" value="1"/>
</dbReference>
<evidence type="ECO:0000313" key="7">
    <source>
        <dbReference type="Proteomes" id="UP000557842"/>
    </source>
</evidence>
<dbReference type="EMBL" id="AABTCC010000053">
    <property type="protein sequence ID" value="EAI8860017.1"/>
    <property type="molecule type" value="Genomic_DNA"/>
</dbReference>
<dbReference type="PANTHER" id="PTHR47542:SF2">
    <property type="entry name" value="ACYL-COA N-ACYLTRANSFERASES (NAT) SUPERFAMILY PROTEIN"/>
    <property type="match status" value="1"/>
</dbReference>
<accession>A0A5L8JU63</accession>
<dbReference type="GeneID" id="61064032"/>
<dbReference type="OMA" id="YHIKREN"/>
<dbReference type="GO" id="GO:0016747">
    <property type="term" value="F:acyltransferase activity, transferring groups other than amino-acyl groups"/>
    <property type="evidence" value="ECO:0007669"/>
    <property type="project" value="InterPro"/>
</dbReference>
<protein>
    <submittedName>
        <fullName evidence="5">N-acetyltransferase</fullName>
    </submittedName>
</protein>
<proteinExistence type="predicted"/>
<dbReference type="PANTHER" id="PTHR47542">
    <property type="entry name" value="ACYL-COA N-ACYLTRANSFERASES (NAT) SUPERFAMILY PROTEIN"/>
    <property type="match status" value="1"/>
</dbReference>
<evidence type="ECO:0000313" key="2">
    <source>
        <dbReference type="EMBL" id="EAI5408764.1"/>
    </source>
</evidence>
<feature type="domain" description="N-acetyltransferase" evidence="1">
    <location>
        <begin position="1"/>
        <end position="138"/>
    </location>
</feature>
<comment type="caution">
    <text evidence="5">The sequence shown here is derived from an EMBL/GenBank/DDBJ whole genome shotgun (WGS) entry which is preliminary data.</text>
</comment>
<dbReference type="Proteomes" id="UP000535509">
    <property type="component" value="Unassembled WGS sequence"/>
</dbReference>
<gene>
    <name evidence="4" type="ORF">AAH17_08970</name>
    <name evidence="5" type="ORF">AAH24_08690</name>
    <name evidence="2" type="ORF">BVH53_08705</name>
    <name evidence="3" type="ORF">CX802_09295</name>
</gene>
<dbReference type="InterPro" id="IPR000182">
    <property type="entry name" value="GNAT_dom"/>
</dbReference>
<dbReference type="Pfam" id="PF13673">
    <property type="entry name" value="Acetyltransf_10"/>
    <property type="match status" value="1"/>
</dbReference>
<dbReference type="EMBL" id="AACCXK010000031">
    <property type="protein sequence ID" value="EAK0453763.1"/>
    <property type="molecule type" value="Genomic_DNA"/>
</dbReference>
<name>A0A5L8JU63_CAMFE</name>
<dbReference type="Proteomes" id="UP000557842">
    <property type="component" value="Unassembled WGS sequence"/>
</dbReference>
<dbReference type="Gene3D" id="3.40.630.30">
    <property type="match status" value="1"/>
</dbReference>
<dbReference type="InterPro" id="IPR016181">
    <property type="entry name" value="Acyl_CoA_acyltransferase"/>
</dbReference>
<dbReference type="SUPFAM" id="SSF55729">
    <property type="entry name" value="Acyl-CoA N-acyltransferases (Nat)"/>
    <property type="match status" value="1"/>
</dbReference>
<organism evidence="5">
    <name type="scientific">Campylobacter fetus</name>
    <dbReference type="NCBI Taxonomy" id="196"/>
    <lineage>
        <taxon>Bacteria</taxon>
        <taxon>Pseudomonadati</taxon>
        <taxon>Campylobacterota</taxon>
        <taxon>Epsilonproteobacteria</taxon>
        <taxon>Campylobacterales</taxon>
        <taxon>Campylobacteraceae</taxon>
        <taxon>Campylobacter</taxon>
    </lineage>
</organism>
<dbReference type="EMBL" id="AACCXM010000017">
    <property type="protein sequence ID" value="EAK0469426.1"/>
    <property type="molecule type" value="Genomic_DNA"/>
</dbReference>
<evidence type="ECO:0000259" key="1">
    <source>
        <dbReference type="PROSITE" id="PS51186"/>
    </source>
</evidence>